<dbReference type="SUPFAM" id="SSF56024">
    <property type="entry name" value="Phospholipase D/nuclease"/>
    <property type="match status" value="2"/>
</dbReference>
<feature type="domain" description="PLD phosphodiesterase" evidence="13">
    <location>
        <begin position="392"/>
        <end position="419"/>
    </location>
</feature>
<accession>A0A8J6QRM7</accession>
<dbReference type="GO" id="GO:0032049">
    <property type="term" value="P:cardiolipin biosynthetic process"/>
    <property type="evidence" value="ECO:0007669"/>
    <property type="project" value="UniProtKB-UniRule"/>
</dbReference>
<dbReference type="InterPro" id="IPR025202">
    <property type="entry name" value="PLD-like_dom"/>
</dbReference>
<name>A0A8J6QRM7_9BACT</name>
<evidence type="ECO:0000256" key="9">
    <source>
        <dbReference type="ARBA" id="ARBA00023136"/>
    </source>
</evidence>
<evidence type="ECO:0000256" key="3">
    <source>
        <dbReference type="ARBA" id="ARBA00022516"/>
    </source>
</evidence>
<evidence type="ECO:0000313" key="15">
    <source>
        <dbReference type="Proteomes" id="UP000632828"/>
    </source>
</evidence>
<comment type="caution">
    <text evidence="14">The sequence shown here is derived from an EMBL/GenBank/DDBJ whole genome shotgun (WGS) entry which is preliminary data.</text>
</comment>
<evidence type="ECO:0000256" key="11">
    <source>
        <dbReference type="ARBA" id="ARBA00023264"/>
    </source>
</evidence>
<keyword evidence="8" id="KW-0443">Lipid metabolism</keyword>
<keyword evidence="3" id="KW-0444">Lipid biosynthesis</keyword>
<dbReference type="InterPro" id="IPR022924">
    <property type="entry name" value="Cardiolipin_synthase"/>
</dbReference>
<dbReference type="Pfam" id="PF13091">
    <property type="entry name" value="PLDc_2"/>
    <property type="match status" value="1"/>
</dbReference>
<evidence type="ECO:0000259" key="13">
    <source>
        <dbReference type="PROSITE" id="PS50035"/>
    </source>
</evidence>
<evidence type="ECO:0000256" key="7">
    <source>
        <dbReference type="ARBA" id="ARBA00022989"/>
    </source>
</evidence>
<keyword evidence="5" id="KW-0812">Transmembrane</keyword>
<evidence type="ECO:0000256" key="10">
    <source>
        <dbReference type="ARBA" id="ARBA00023209"/>
    </source>
</evidence>
<dbReference type="AlphaFoldDB" id="A0A8J6QRM7"/>
<evidence type="ECO:0000256" key="8">
    <source>
        <dbReference type="ARBA" id="ARBA00023098"/>
    </source>
</evidence>
<dbReference type="PANTHER" id="PTHR21248">
    <property type="entry name" value="CARDIOLIPIN SYNTHASE"/>
    <property type="match status" value="1"/>
</dbReference>
<keyword evidence="10" id="KW-0594">Phospholipid biosynthesis</keyword>
<reference evidence="14" key="1">
    <citation type="submission" date="2020-09" db="EMBL/GenBank/DDBJ databases">
        <title>Pelobacter alkaliphilus sp. nov., a novel anaerobic arsenate-reducing bacterium from terrestrial mud volcano.</title>
        <authorList>
            <person name="Khomyakova M.A."/>
            <person name="Merkel A.Y."/>
            <person name="Slobodkin A.I."/>
        </authorList>
    </citation>
    <scope>NUCLEOTIDE SEQUENCE</scope>
    <source>
        <strain evidence="14">M08fum</strain>
    </source>
</reference>
<dbReference type="FunFam" id="3.30.870.10:FF:000014">
    <property type="entry name" value="Cardiolipin synthase"/>
    <property type="match status" value="1"/>
</dbReference>
<keyword evidence="9" id="KW-0472">Membrane</keyword>
<dbReference type="PANTHER" id="PTHR21248:SF22">
    <property type="entry name" value="PHOSPHOLIPASE D"/>
    <property type="match status" value="1"/>
</dbReference>
<dbReference type="SMART" id="SM00155">
    <property type="entry name" value="PLDc"/>
    <property type="match status" value="2"/>
</dbReference>
<dbReference type="CDD" id="cd09161">
    <property type="entry name" value="PLDc_PaCLS_like_2"/>
    <property type="match status" value="1"/>
</dbReference>
<protein>
    <recommendedName>
        <fullName evidence="12">Cardiolipin synthase</fullName>
        <ecNumber evidence="12">2.7.8.-</ecNumber>
    </recommendedName>
</protein>
<evidence type="ECO:0000256" key="6">
    <source>
        <dbReference type="ARBA" id="ARBA00022737"/>
    </source>
</evidence>
<gene>
    <name evidence="14" type="primary">cls</name>
    <name evidence="14" type="ORF">ICT70_10140</name>
</gene>
<dbReference type="Proteomes" id="UP000632828">
    <property type="component" value="Unassembled WGS sequence"/>
</dbReference>
<evidence type="ECO:0000256" key="4">
    <source>
        <dbReference type="ARBA" id="ARBA00022679"/>
    </source>
</evidence>
<dbReference type="CDD" id="cd09155">
    <property type="entry name" value="PLDc_PaCLS_like_1"/>
    <property type="match status" value="1"/>
</dbReference>
<evidence type="ECO:0000256" key="5">
    <source>
        <dbReference type="ARBA" id="ARBA00022692"/>
    </source>
</evidence>
<dbReference type="GO" id="GO:0008808">
    <property type="term" value="F:cardiolipin synthase activity"/>
    <property type="evidence" value="ECO:0007669"/>
    <property type="project" value="UniProtKB-UniRule"/>
</dbReference>
<proteinExistence type="predicted"/>
<evidence type="ECO:0000313" key="14">
    <source>
        <dbReference type="EMBL" id="MBD1401033.1"/>
    </source>
</evidence>
<evidence type="ECO:0000256" key="2">
    <source>
        <dbReference type="ARBA" id="ARBA00022475"/>
    </source>
</evidence>
<keyword evidence="11" id="KW-1208">Phospholipid metabolism</keyword>
<keyword evidence="6" id="KW-0677">Repeat</keyword>
<organism evidence="14 15">
    <name type="scientific">Pelovirga terrestris</name>
    <dbReference type="NCBI Taxonomy" id="2771352"/>
    <lineage>
        <taxon>Bacteria</taxon>
        <taxon>Pseudomonadati</taxon>
        <taxon>Thermodesulfobacteriota</taxon>
        <taxon>Desulfuromonadia</taxon>
        <taxon>Geobacterales</taxon>
        <taxon>Geobacteraceae</taxon>
        <taxon>Pelovirga</taxon>
    </lineage>
</organism>
<dbReference type="Gene3D" id="3.30.870.10">
    <property type="entry name" value="Endonuclease Chain A"/>
    <property type="match status" value="3"/>
</dbReference>
<feature type="domain" description="PLD phosphodiesterase" evidence="13">
    <location>
        <begin position="217"/>
        <end position="244"/>
    </location>
</feature>
<keyword evidence="15" id="KW-1185">Reference proteome</keyword>
<dbReference type="PROSITE" id="PS50035">
    <property type="entry name" value="PLD"/>
    <property type="match status" value="2"/>
</dbReference>
<dbReference type="EMBL" id="JACWUN010000011">
    <property type="protein sequence ID" value="MBD1401033.1"/>
    <property type="molecule type" value="Genomic_DNA"/>
</dbReference>
<dbReference type="InterPro" id="IPR001736">
    <property type="entry name" value="PLipase_D/transphosphatidylase"/>
</dbReference>
<dbReference type="NCBIfam" id="TIGR04265">
    <property type="entry name" value="bac_cardiolipin"/>
    <property type="match status" value="1"/>
</dbReference>
<keyword evidence="2" id="KW-1003">Cell membrane</keyword>
<keyword evidence="4" id="KW-0808">Transferase</keyword>
<sequence length="479" mass="53759">MVAAKKRKGIVVVIFVLAHVLGALSSIDALMATRTAPGAVAWIISLNTFPYVAVPSYWVFGSNRFNGYVIGRKSGDHHLYRELSQKMSQVTRYATEIPESQSKLQVLEWLAKLPVMGGNSAELLVDGEQTFASIFEGIDAAREYLLVQFYIVRDDGLGRELKRRLEERARAGVQVYFLYDEIGSYRLPGRFVDEMRAAGIDVRRFHSTRGTGNRFQLNFRNHRKIVVADGHAGWLGGLNVGDEYLGLNRRIGAWRDTHLKLEGPAVFKLQLSFLEDWYWASGEIIDCDWQAPVAAENGLPVLVLPSGPADRFETASLMVQHAISSAQHRVWIASPYFVPDESVLNALKLAGLRGIDVRVLIPSRPDNLLTHLAAYAFIGPLLDAGVQIYRYEAGFLHGKTMLIDDAASAIGTVNLDNRSFRLNFEITAWVFDQDFGQQMTQMFEEDFSRSRQMTLAEIIDRPWWLNTASRAAYLTAPVL</sequence>
<comment type="subcellular location">
    <subcellularLocation>
        <location evidence="1">Cell membrane</location>
    </subcellularLocation>
</comment>
<dbReference type="EC" id="2.7.8.-" evidence="12"/>
<dbReference type="RefSeq" id="WP_191156206.1">
    <property type="nucleotide sequence ID" value="NZ_JACWUN010000011.1"/>
</dbReference>
<evidence type="ECO:0000256" key="1">
    <source>
        <dbReference type="ARBA" id="ARBA00004236"/>
    </source>
</evidence>
<evidence type="ECO:0000256" key="12">
    <source>
        <dbReference type="NCBIfam" id="TIGR04265"/>
    </source>
</evidence>
<dbReference type="GO" id="GO:0005886">
    <property type="term" value="C:plasma membrane"/>
    <property type="evidence" value="ECO:0007669"/>
    <property type="project" value="UniProtKB-SubCell"/>
</dbReference>
<keyword evidence="7" id="KW-1133">Transmembrane helix</keyword>